<evidence type="ECO:0000313" key="8">
    <source>
        <dbReference type="EMBL" id="SKA53146.1"/>
    </source>
</evidence>
<dbReference type="PANTHER" id="PTHR36307:SF1">
    <property type="entry name" value="FLAGELLA BASAL BODY P-RING FORMATION PROTEIN FLGA"/>
    <property type="match status" value="1"/>
</dbReference>
<comment type="subcellular location">
    <subcellularLocation>
        <location evidence="1">Periplasm</location>
    </subcellularLocation>
</comment>
<dbReference type="InterPro" id="IPR017585">
    <property type="entry name" value="SAF_FlgA"/>
</dbReference>
<evidence type="ECO:0000256" key="4">
    <source>
        <dbReference type="ARBA" id="ARBA00022729"/>
    </source>
</evidence>
<dbReference type="Pfam" id="PF13144">
    <property type="entry name" value="ChapFlgA"/>
    <property type="match status" value="1"/>
</dbReference>
<organism evidence="8 9">
    <name type="scientific">Enterovibrio nigricans DSM 22720</name>
    <dbReference type="NCBI Taxonomy" id="1121868"/>
    <lineage>
        <taxon>Bacteria</taxon>
        <taxon>Pseudomonadati</taxon>
        <taxon>Pseudomonadota</taxon>
        <taxon>Gammaproteobacteria</taxon>
        <taxon>Vibrionales</taxon>
        <taxon>Vibrionaceae</taxon>
        <taxon>Enterovibrio</taxon>
    </lineage>
</organism>
<feature type="domain" description="SAF" evidence="7">
    <location>
        <begin position="140"/>
        <end position="201"/>
    </location>
</feature>
<dbReference type="Proteomes" id="UP000190162">
    <property type="component" value="Unassembled WGS sequence"/>
</dbReference>
<keyword evidence="5" id="KW-0574">Periplasm</keyword>
<protein>
    <recommendedName>
        <fullName evidence="3">Flagella basal body P-ring formation protein FlgA</fullName>
    </recommendedName>
</protein>
<evidence type="ECO:0000256" key="5">
    <source>
        <dbReference type="ARBA" id="ARBA00022764"/>
    </source>
</evidence>
<dbReference type="OrthoDB" id="1669037at2"/>
<evidence type="ECO:0000256" key="2">
    <source>
        <dbReference type="ARBA" id="ARBA00010474"/>
    </source>
</evidence>
<keyword evidence="8" id="KW-0969">Cilium</keyword>
<evidence type="ECO:0000259" key="7">
    <source>
        <dbReference type="SMART" id="SM00858"/>
    </source>
</evidence>
<keyword evidence="8" id="KW-0282">Flagellum</keyword>
<dbReference type="NCBIfam" id="TIGR03170">
    <property type="entry name" value="flgA_cterm"/>
    <property type="match status" value="1"/>
</dbReference>
<dbReference type="InterPro" id="IPR039246">
    <property type="entry name" value="Flagellar_FlgA"/>
</dbReference>
<dbReference type="EMBL" id="FUXU01000019">
    <property type="protein sequence ID" value="SKA53146.1"/>
    <property type="molecule type" value="Genomic_DNA"/>
</dbReference>
<dbReference type="RefSeq" id="WP_078752314.1">
    <property type="nucleotide sequence ID" value="NZ_FUXU01000019.1"/>
</dbReference>
<name>A0A1T4UKM3_9GAMM</name>
<reference evidence="9" key="1">
    <citation type="submission" date="2017-02" db="EMBL/GenBank/DDBJ databases">
        <authorList>
            <person name="Varghese N."/>
            <person name="Submissions S."/>
        </authorList>
    </citation>
    <scope>NUCLEOTIDE SEQUENCE [LARGE SCALE GENOMIC DNA]</scope>
    <source>
        <strain evidence="9">DSM 22720</strain>
    </source>
</reference>
<dbReference type="GO" id="GO:0042597">
    <property type="term" value="C:periplasmic space"/>
    <property type="evidence" value="ECO:0007669"/>
    <property type="project" value="UniProtKB-SubCell"/>
</dbReference>
<dbReference type="CDD" id="cd11614">
    <property type="entry name" value="SAF_CpaB_FlgA_like"/>
    <property type="match status" value="1"/>
</dbReference>
<comment type="similarity">
    <text evidence="2">Belongs to the FlgA family.</text>
</comment>
<gene>
    <name evidence="8" type="ORF">SAMN02745132_01928</name>
</gene>
<keyword evidence="8" id="KW-0966">Cell projection</keyword>
<accession>A0A1T4UKM3</accession>
<dbReference type="SMART" id="SM00858">
    <property type="entry name" value="SAF"/>
    <property type="match status" value="1"/>
</dbReference>
<evidence type="ECO:0000256" key="1">
    <source>
        <dbReference type="ARBA" id="ARBA00004418"/>
    </source>
</evidence>
<keyword evidence="9" id="KW-1185">Reference proteome</keyword>
<dbReference type="GO" id="GO:0044780">
    <property type="term" value="P:bacterial-type flagellum assembly"/>
    <property type="evidence" value="ECO:0007669"/>
    <property type="project" value="InterPro"/>
</dbReference>
<evidence type="ECO:0000313" key="9">
    <source>
        <dbReference type="Proteomes" id="UP000190162"/>
    </source>
</evidence>
<dbReference type="Gene3D" id="2.30.30.760">
    <property type="match status" value="1"/>
</dbReference>
<proteinExistence type="inferred from homology"/>
<dbReference type="PANTHER" id="PTHR36307">
    <property type="entry name" value="FLAGELLA BASAL BODY P-RING FORMATION PROTEIN FLGA"/>
    <property type="match status" value="1"/>
</dbReference>
<evidence type="ECO:0000256" key="6">
    <source>
        <dbReference type="ARBA" id="ARBA00025643"/>
    </source>
</evidence>
<sequence>MRYTKEWKPRFRLWEVRFIGGKQLFSFALLTFLTALTPRVAFADDGQNLDAKSLESWVLHAYKGELESIAQSQHWPAYSVDASIRIPPSVVHLSICKSPMIIEGRDHQSLPIGNLKRAISCNDLTSPWRINVSIKSTVTLPIVFVNESIQRGETLKPSALSLKRHTLNKGYPFFTDLSDIKGLRAMRRLKAGSMLNASHLESIPLIIKGDEVLLTASKGDFHASMKGVALEEGKKGDQIEVRNLSSNKIVRAVVTGKNTVETAF</sequence>
<dbReference type="InterPro" id="IPR013974">
    <property type="entry name" value="SAF"/>
</dbReference>
<dbReference type="Gene3D" id="3.90.1210.10">
    <property type="entry name" value="Antifreeze-like/N-acetylneuraminic acid synthase C-terminal domain"/>
    <property type="match status" value="1"/>
</dbReference>
<evidence type="ECO:0000256" key="3">
    <source>
        <dbReference type="ARBA" id="ARBA00014754"/>
    </source>
</evidence>
<keyword evidence="4" id="KW-0732">Signal</keyword>
<comment type="function">
    <text evidence="6">Involved in the assembly process of the P-ring formation. It may associate with FlgF on the rod constituting a structure essential for the P-ring assembly or may act as a modulator protein for the P-ring assembly.</text>
</comment>
<dbReference type="AlphaFoldDB" id="A0A1T4UKM3"/>